<comment type="caution">
    <text evidence="2">The sequence shown here is derived from an EMBL/GenBank/DDBJ whole genome shotgun (WGS) entry which is preliminary data.</text>
</comment>
<keyword evidence="3" id="KW-1185">Reference proteome</keyword>
<dbReference type="AlphaFoldDB" id="A0A5B7GKZ7"/>
<sequence>MVETSTRRSSQHLAGPSMAPTAPAPLKTPPQRPASQSCSRHRAARPFQAWNERHYSSGVGGCHCWTYGVFRWQGAAQRRETPPVATLPAGPRGAPGPPATSPAGRNVYKPTWGEHMARPY</sequence>
<feature type="region of interest" description="Disordered" evidence="1">
    <location>
        <begin position="1"/>
        <end position="43"/>
    </location>
</feature>
<dbReference type="Proteomes" id="UP000324222">
    <property type="component" value="Unassembled WGS sequence"/>
</dbReference>
<evidence type="ECO:0000256" key="1">
    <source>
        <dbReference type="SAM" id="MobiDB-lite"/>
    </source>
</evidence>
<accession>A0A5B7GKZ7</accession>
<protein>
    <submittedName>
        <fullName evidence="2">Uncharacterized protein</fullName>
    </submittedName>
</protein>
<gene>
    <name evidence="2" type="ORF">E2C01_052231</name>
</gene>
<name>A0A5B7GKZ7_PORTR</name>
<feature type="region of interest" description="Disordered" evidence="1">
    <location>
        <begin position="80"/>
        <end position="120"/>
    </location>
</feature>
<evidence type="ECO:0000313" key="2">
    <source>
        <dbReference type="EMBL" id="MPC58236.1"/>
    </source>
</evidence>
<feature type="compositionally biased region" description="Pro residues" evidence="1">
    <location>
        <begin position="22"/>
        <end position="32"/>
    </location>
</feature>
<evidence type="ECO:0000313" key="3">
    <source>
        <dbReference type="Proteomes" id="UP000324222"/>
    </source>
</evidence>
<reference evidence="2 3" key="1">
    <citation type="submission" date="2019-05" db="EMBL/GenBank/DDBJ databases">
        <title>Another draft genome of Portunus trituberculatus and its Hox gene families provides insights of decapod evolution.</title>
        <authorList>
            <person name="Jeong J.-H."/>
            <person name="Song I."/>
            <person name="Kim S."/>
            <person name="Choi T."/>
            <person name="Kim D."/>
            <person name="Ryu S."/>
            <person name="Kim W."/>
        </authorList>
    </citation>
    <scope>NUCLEOTIDE SEQUENCE [LARGE SCALE GENOMIC DNA]</scope>
    <source>
        <tissue evidence="2">Muscle</tissue>
    </source>
</reference>
<proteinExistence type="predicted"/>
<organism evidence="2 3">
    <name type="scientific">Portunus trituberculatus</name>
    <name type="common">Swimming crab</name>
    <name type="synonym">Neptunus trituberculatus</name>
    <dbReference type="NCBI Taxonomy" id="210409"/>
    <lineage>
        <taxon>Eukaryota</taxon>
        <taxon>Metazoa</taxon>
        <taxon>Ecdysozoa</taxon>
        <taxon>Arthropoda</taxon>
        <taxon>Crustacea</taxon>
        <taxon>Multicrustacea</taxon>
        <taxon>Malacostraca</taxon>
        <taxon>Eumalacostraca</taxon>
        <taxon>Eucarida</taxon>
        <taxon>Decapoda</taxon>
        <taxon>Pleocyemata</taxon>
        <taxon>Brachyura</taxon>
        <taxon>Eubrachyura</taxon>
        <taxon>Portunoidea</taxon>
        <taxon>Portunidae</taxon>
        <taxon>Portuninae</taxon>
        <taxon>Portunus</taxon>
    </lineage>
</organism>
<dbReference type="EMBL" id="VSRR010015487">
    <property type="protein sequence ID" value="MPC58236.1"/>
    <property type="molecule type" value="Genomic_DNA"/>
</dbReference>